<feature type="domain" description="PPM-type phosphatase" evidence="5">
    <location>
        <begin position="97"/>
        <end position="502"/>
    </location>
</feature>
<comment type="similarity">
    <text evidence="4">Belongs to the PP2C family.</text>
</comment>
<dbReference type="AlphaFoldDB" id="A0A8K0P764"/>
<dbReference type="CDD" id="cd00143">
    <property type="entry name" value="PP2Cc"/>
    <property type="match status" value="1"/>
</dbReference>
<dbReference type="PROSITE" id="PS51746">
    <property type="entry name" value="PPM_2"/>
    <property type="match status" value="1"/>
</dbReference>
<dbReference type="SMART" id="SM00332">
    <property type="entry name" value="PP2Cc"/>
    <property type="match status" value="1"/>
</dbReference>
<proteinExistence type="inferred from homology"/>
<comment type="caution">
    <text evidence="6">The sequence shown here is derived from an EMBL/GenBank/DDBJ whole genome shotgun (WGS) entry which is preliminary data.</text>
</comment>
<dbReference type="InterPro" id="IPR001932">
    <property type="entry name" value="PPM-type_phosphatase-like_dom"/>
</dbReference>
<evidence type="ECO:0000313" key="6">
    <source>
        <dbReference type="EMBL" id="KAG8235627.1"/>
    </source>
</evidence>
<evidence type="ECO:0000256" key="4">
    <source>
        <dbReference type="RuleBase" id="RU003465"/>
    </source>
</evidence>
<dbReference type="GO" id="GO:0004741">
    <property type="term" value="F:[pyruvate dehydrogenase (acetyl-transferring)]-phosphatase activity"/>
    <property type="evidence" value="ECO:0007669"/>
    <property type="project" value="TreeGrafter"/>
</dbReference>
<gene>
    <name evidence="6" type="ORF">J437_LFUL014885</name>
</gene>
<keyword evidence="7" id="KW-1185">Reference proteome</keyword>
<dbReference type="Gene3D" id="3.60.40.10">
    <property type="entry name" value="PPM-type phosphatase domain"/>
    <property type="match status" value="1"/>
</dbReference>
<dbReference type="EMBL" id="KZ308931">
    <property type="protein sequence ID" value="KAG8235627.1"/>
    <property type="molecule type" value="Genomic_DNA"/>
</dbReference>
<dbReference type="Proteomes" id="UP000792457">
    <property type="component" value="Unassembled WGS sequence"/>
</dbReference>
<dbReference type="InterPro" id="IPR000222">
    <property type="entry name" value="PP2C_BS"/>
</dbReference>
<dbReference type="SUPFAM" id="SSF81606">
    <property type="entry name" value="PP2C-like"/>
    <property type="match status" value="1"/>
</dbReference>
<dbReference type="PANTHER" id="PTHR13832">
    <property type="entry name" value="PROTEIN PHOSPHATASE 2C"/>
    <property type="match status" value="1"/>
</dbReference>
<dbReference type="Pfam" id="PF00481">
    <property type="entry name" value="PP2C"/>
    <property type="match status" value="1"/>
</dbReference>
<evidence type="ECO:0000256" key="3">
    <source>
        <dbReference type="ARBA" id="ARBA00022912"/>
    </source>
</evidence>
<reference evidence="6" key="1">
    <citation type="submission" date="2013-04" db="EMBL/GenBank/DDBJ databases">
        <authorList>
            <person name="Qu J."/>
            <person name="Murali S.C."/>
            <person name="Bandaranaike D."/>
            <person name="Bellair M."/>
            <person name="Blankenburg K."/>
            <person name="Chao H."/>
            <person name="Dinh H."/>
            <person name="Doddapaneni H."/>
            <person name="Downs B."/>
            <person name="Dugan-Rocha S."/>
            <person name="Elkadiri S."/>
            <person name="Gnanaolivu R.D."/>
            <person name="Hernandez B."/>
            <person name="Javaid M."/>
            <person name="Jayaseelan J.C."/>
            <person name="Lee S."/>
            <person name="Li M."/>
            <person name="Ming W."/>
            <person name="Munidasa M."/>
            <person name="Muniz J."/>
            <person name="Nguyen L."/>
            <person name="Ongeri F."/>
            <person name="Osuji N."/>
            <person name="Pu L.-L."/>
            <person name="Puazo M."/>
            <person name="Qu C."/>
            <person name="Quiroz J."/>
            <person name="Raj R."/>
            <person name="Weissenberger G."/>
            <person name="Xin Y."/>
            <person name="Zou X."/>
            <person name="Han Y."/>
            <person name="Richards S."/>
            <person name="Worley K."/>
            <person name="Muzny D."/>
            <person name="Gibbs R."/>
        </authorList>
    </citation>
    <scope>NUCLEOTIDE SEQUENCE</scope>
    <source>
        <strain evidence="6">Sampled in the wild</strain>
    </source>
</reference>
<dbReference type="OrthoDB" id="420076at2759"/>
<protein>
    <recommendedName>
        <fullName evidence="5">PPM-type phosphatase domain-containing protein</fullName>
    </recommendedName>
</protein>
<organism evidence="6 7">
    <name type="scientific">Ladona fulva</name>
    <name type="common">Scarce chaser dragonfly</name>
    <name type="synonym">Libellula fulva</name>
    <dbReference type="NCBI Taxonomy" id="123851"/>
    <lineage>
        <taxon>Eukaryota</taxon>
        <taxon>Metazoa</taxon>
        <taxon>Ecdysozoa</taxon>
        <taxon>Arthropoda</taxon>
        <taxon>Hexapoda</taxon>
        <taxon>Insecta</taxon>
        <taxon>Pterygota</taxon>
        <taxon>Palaeoptera</taxon>
        <taxon>Odonata</taxon>
        <taxon>Epiprocta</taxon>
        <taxon>Anisoptera</taxon>
        <taxon>Libelluloidea</taxon>
        <taxon>Libellulidae</taxon>
        <taxon>Ladona</taxon>
    </lineage>
</organism>
<reference evidence="6" key="2">
    <citation type="submission" date="2017-10" db="EMBL/GenBank/DDBJ databases">
        <title>Ladona fulva Genome sequencing and assembly.</title>
        <authorList>
            <person name="Murali S."/>
            <person name="Richards S."/>
            <person name="Bandaranaike D."/>
            <person name="Bellair M."/>
            <person name="Blankenburg K."/>
            <person name="Chao H."/>
            <person name="Dinh H."/>
            <person name="Doddapaneni H."/>
            <person name="Dugan-Rocha S."/>
            <person name="Elkadiri S."/>
            <person name="Gnanaolivu R."/>
            <person name="Hernandez B."/>
            <person name="Skinner E."/>
            <person name="Javaid M."/>
            <person name="Lee S."/>
            <person name="Li M."/>
            <person name="Ming W."/>
            <person name="Munidasa M."/>
            <person name="Muniz J."/>
            <person name="Nguyen L."/>
            <person name="Hughes D."/>
            <person name="Osuji N."/>
            <person name="Pu L.-L."/>
            <person name="Puazo M."/>
            <person name="Qu C."/>
            <person name="Quiroz J."/>
            <person name="Raj R."/>
            <person name="Weissenberger G."/>
            <person name="Xin Y."/>
            <person name="Zou X."/>
            <person name="Han Y."/>
            <person name="Worley K."/>
            <person name="Muzny D."/>
            <person name="Gibbs R."/>
        </authorList>
    </citation>
    <scope>NUCLEOTIDE SEQUENCE</scope>
    <source>
        <strain evidence="6">Sampled in the wild</strain>
    </source>
</reference>
<dbReference type="GO" id="GO:0005739">
    <property type="term" value="C:mitochondrion"/>
    <property type="evidence" value="ECO:0007669"/>
    <property type="project" value="TreeGrafter"/>
</dbReference>
<evidence type="ECO:0000313" key="7">
    <source>
        <dbReference type="Proteomes" id="UP000792457"/>
    </source>
</evidence>
<dbReference type="InterPro" id="IPR036457">
    <property type="entry name" value="PPM-type-like_dom_sf"/>
</dbReference>
<keyword evidence="2 4" id="KW-0378">Hydrolase</keyword>
<dbReference type="PANTHER" id="PTHR13832:SF792">
    <property type="entry name" value="GM14286P"/>
    <property type="match status" value="1"/>
</dbReference>
<keyword evidence="1" id="KW-0479">Metal-binding</keyword>
<name>A0A8K0P764_LADFU</name>
<evidence type="ECO:0000256" key="2">
    <source>
        <dbReference type="ARBA" id="ARBA00022801"/>
    </source>
</evidence>
<dbReference type="InterPro" id="IPR015655">
    <property type="entry name" value="PP2C"/>
</dbReference>
<accession>A0A8K0P764</accession>
<evidence type="ECO:0000259" key="5">
    <source>
        <dbReference type="PROSITE" id="PS51746"/>
    </source>
</evidence>
<dbReference type="PROSITE" id="PS01032">
    <property type="entry name" value="PPM_1"/>
    <property type="match status" value="1"/>
</dbReference>
<dbReference type="GO" id="GO:0046872">
    <property type="term" value="F:metal ion binding"/>
    <property type="evidence" value="ECO:0007669"/>
    <property type="project" value="UniProtKB-KW"/>
</dbReference>
<sequence length="512" mass="57600">MGLGANAQLILLKSGLNRSISSKPNVRRIICNALSNQENYGKGFVPSADQALNLRFPRRSLKIFNKNEAYARLTPQEVNSVLRANEFSLEIDVAGSVKSYDSNQLASNNPIEDTRSEARCLLTTGMLFGVFDGHGGGACAQVVAKRLFHYLAACLLPPDLLKQYLQSLETGESYTKLIETYNDKVEFVDELKQIYQTHFKEYLVHLNQDSDSRKDFVMSEAINKVFLRLDDDLCREALPDKNGRVNAKTLGVAMSGAVACVAHVDGPHLHVANVGDCQAVLGVLSELNTWTARKLTLEHNSDNRPEVERILSEHPTNERDTVIKMDRLLGQLAPLRAFGDFKYKWKKDILDTLLVPQFGENVLPPNYYTPPYLTAMPDVTHHRLTPRDRFLIIASDGLWDLLSPLQAVRLVGEHASGKVTLSPFRLPRRDMKLGEIHSMLLTRREGLRMKPTDANAATHLIRNALGGTEYGIDHSKLSQLLTMPEEMVRVFRDDITVIVIYFDPEYLRHCPH</sequence>
<keyword evidence="3 4" id="KW-0904">Protein phosphatase</keyword>
<evidence type="ECO:0000256" key="1">
    <source>
        <dbReference type="ARBA" id="ARBA00022723"/>
    </source>
</evidence>